<feature type="compositionally biased region" description="Low complexity" evidence="1">
    <location>
        <begin position="1"/>
        <end position="16"/>
    </location>
</feature>
<comment type="caution">
    <text evidence="2">The sequence shown here is derived from an EMBL/GenBank/DDBJ whole genome shotgun (WGS) entry which is preliminary data.</text>
</comment>
<keyword evidence="3" id="KW-1185">Reference proteome</keyword>
<proteinExistence type="predicted"/>
<organism evidence="2 3">
    <name type="scientific">Deinococcus lacus</name>
    <dbReference type="NCBI Taxonomy" id="392561"/>
    <lineage>
        <taxon>Bacteria</taxon>
        <taxon>Thermotogati</taxon>
        <taxon>Deinococcota</taxon>
        <taxon>Deinococci</taxon>
        <taxon>Deinococcales</taxon>
        <taxon>Deinococcaceae</taxon>
        <taxon>Deinococcus</taxon>
    </lineage>
</organism>
<feature type="region of interest" description="Disordered" evidence="1">
    <location>
        <begin position="1"/>
        <end position="53"/>
    </location>
</feature>
<evidence type="ECO:0000313" key="2">
    <source>
        <dbReference type="EMBL" id="MFC6592247.1"/>
    </source>
</evidence>
<accession>A0ABW1YG76</accession>
<name>A0ABW1YG76_9DEIO</name>
<gene>
    <name evidence="2" type="ORF">ACFP81_09725</name>
</gene>
<reference evidence="3" key="1">
    <citation type="journal article" date="2019" name="Int. J. Syst. Evol. Microbiol.">
        <title>The Global Catalogue of Microorganisms (GCM) 10K type strain sequencing project: providing services to taxonomists for standard genome sequencing and annotation.</title>
        <authorList>
            <consortium name="The Broad Institute Genomics Platform"/>
            <consortium name="The Broad Institute Genome Sequencing Center for Infectious Disease"/>
            <person name="Wu L."/>
            <person name="Ma J."/>
        </authorList>
    </citation>
    <scope>NUCLEOTIDE SEQUENCE [LARGE SCALE GENOMIC DNA]</scope>
    <source>
        <strain evidence="3">CGMCC 1.15772</strain>
    </source>
</reference>
<protein>
    <submittedName>
        <fullName evidence="2">Uncharacterized protein</fullName>
    </submittedName>
</protein>
<evidence type="ECO:0000256" key="1">
    <source>
        <dbReference type="SAM" id="MobiDB-lite"/>
    </source>
</evidence>
<dbReference type="RefSeq" id="WP_380083257.1">
    <property type="nucleotide sequence ID" value="NZ_JBHSWD010000001.1"/>
</dbReference>
<sequence>MTDPIPSIIPDITADTQGTSEEHAMPDTLSEAGQSGAVLPASEPKTVLPRPGGEALDTAEVAEMTGSTAQANEALNRAEGLDER</sequence>
<dbReference type="EMBL" id="JBHSWD010000001">
    <property type="protein sequence ID" value="MFC6592247.1"/>
    <property type="molecule type" value="Genomic_DNA"/>
</dbReference>
<dbReference type="Proteomes" id="UP001596297">
    <property type="component" value="Unassembled WGS sequence"/>
</dbReference>
<evidence type="ECO:0000313" key="3">
    <source>
        <dbReference type="Proteomes" id="UP001596297"/>
    </source>
</evidence>